<dbReference type="KEGG" id="bgt:106050357"/>
<protein>
    <submittedName>
        <fullName evidence="2">Uncharacterized protein</fullName>
    </submittedName>
</protein>
<evidence type="ECO:0000313" key="3">
    <source>
        <dbReference type="Proteomes" id="UP000076420"/>
    </source>
</evidence>
<dbReference type="OrthoDB" id="10313894at2759"/>
<dbReference type="VEuPathDB" id="VectorBase:BGLAX_052146"/>
<dbReference type="EnsemblMetazoa" id="BGLB012797-RB">
    <property type="protein sequence ID" value="BGLB012797-PB"/>
    <property type="gene ID" value="BGLB012797"/>
</dbReference>
<keyword evidence="1" id="KW-0472">Membrane</keyword>
<organism evidence="2 3">
    <name type="scientific">Biomphalaria glabrata</name>
    <name type="common">Bloodfluke planorb</name>
    <name type="synonym">Freshwater snail</name>
    <dbReference type="NCBI Taxonomy" id="6526"/>
    <lineage>
        <taxon>Eukaryota</taxon>
        <taxon>Metazoa</taxon>
        <taxon>Spiralia</taxon>
        <taxon>Lophotrochozoa</taxon>
        <taxon>Mollusca</taxon>
        <taxon>Gastropoda</taxon>
        <taxon>Heterobranchia</taxon>
        <taxon>Euthyneura</taxon>
        <taxon>Panpulmonata</taxon>
        <taxon>Hygrophila</taxon>
        <taxon>Lymnaeoidea</taxon>
        <taxon>Planorbidae</taxon>
        <taxon>Biomphalaria</taxon>
    </lineage>
</organism>
<keyword evidence="1" id="KW-0812">Transmembrane</keyword>
<dbReference type="VEuPathDB" id="VectorBase:BGLB012797"/>
<name>A0A2C9K413_BIOGL</name>
<gene>
    <name evidence="2" type="primary">106050357</name>
</gene>
<evidence type="ECO:0000313" key="2">
    <source>
        <dbReference type="EnsemblMetazoa" id="BGLB012797-PB"/>
    </source>
</evidence>
<dbReference type="AlphaFoldDB" id="A0A2C9K413"/>
<accession>A0A2C9K413</accession>
<sequence length="258" mass="28920">MKKDKTLTFLACRDNFTAYLVCLYVTLVKGQDDVADFRVGDLYMVSRNCSKSTLPLGTIHRFKTCIVTSNYTHLSLSINNDNVYPSLAPCVSREWQLTSTITTFNVTLSNATSVYPDSKTVLTCLVHAPEEPIEIPFDSHLDWFLPVVITAVIVSFPVVTCISLIIHDRITNAQGAHEERPSSSHSSKWPSICDVNPFFFNVGYPLRCYRIADDVNGNTSGASLKMNDSVLKNIHEMELNKPVRNINEMELSKPVTNH</sequence>
<reference evidence="2" key="1">
    <citation type="submission" date="2020-05" db="UniProtKB">
        <authorList>
            <consortium name="EnsemblMetazoa"/>
        </authorList>
    </citation>
    <scope>IDENTIFICATION</scope>
    <source>
        <strain evidence="2">BB02</strain>
    </source>
</reference>
<feature type="transmembrane region" description="Helical" evidence="1">
    <location>
        <begin position="143"/>
        <end position="166"/>
    </location>
</feature>
<keyword evidence="1" id="KW-1133">Transmembrane helix</keyword>
<dbReference type="Proteomes" id="UP000076420">
    <property type="component" value="Unassembled WGS sequence"/>
</dbReference>
<evidence type="ECO:0000256" key="1">
    <source>
        <dbReference type="SAM" id="Phobius"/>
    </source>
</evidence>
<proteinExistence type="predicted"/>